<dbReference type="EMBL" id="JAVDXZ010000001">
    <property type="protein sequence ID" value="MDR7330433.1"/>
    <property type="molecule type" value="Genomic_DNA"/>
</dbReference>
<protein>
    <recommendedName>
        <fullName evidence="4">DUF3068 domain-containing protein</fullName>
    </recommendedName>
</protein>
<keyword evidence="3" id="KW-1185">Reference proteome</keyword>
<keyword evidence="1" id="KW-0812">Transmembrane</keyword>
<dbReference type="Pfam" id="PF11271">
    <property type="entry name" value="PorA"/>
    <property type="match status" value="1"/>
</dbReference>
<comment type="caution">
    <text evidence="2">The sequence shown here is derived from an EMBL/GenBank/DDBJ whole genome shotgun (WGS) entry which is preliminary data.</text>
</comment>
<dbReference type="RefSeq" id="WP_290196126.1">
    <property type="nucleotide sequence ID" value="NZ_CP047654.1"/>
</dbReference>
<reference evidence="2" key="1">
    <citation type="submission" date="2023-07" db="EMBL/GenBank/DDBJ databases">
        <title>Sequencing the genomes of 1000 actinobacteria strains.</title>
        <authorList>
            <person name="Klenk H.-P."/>
        </authorList>
    </citation>
    <scope>NUCLEOTIDE SEQUENCE</scope>
    <source>
        <strain evidence="2">DSM 107476</strain>
    </source>
</reference>
<keyword evidence="1" id="KW-0472">Membrane</keyword>
<evidence type="ECO:0008006" key="4">
    <source>
        <dbReference type="Google" id="ProtNLM"/>
    </source>
</evidence>
<organism evidence="2 3">
    <name type="scientific">Corynebacterium guangdongense</name>
    <dbReference type="NCBI Taxonomy" id="1783348"/>
    <lineage>
        <taxon>Bacteria</taxon>
        <taxon>Bacillati</taxon>
        <taxon>Actinomycetota</taxon>
        <taxon>Actinomycetes</taxon>
        <taxon>Mycobacteriales</taxon>
        <taxon>Corynebacteriaceae</taxon>
        <taxon>Corynebacterium</taxon>
    </lineage>
</organism>
<evidence type="ECO:0000313" key="2">
    <source>
        <dbReference type="EMBL" id="MDR7330433.1"/>
    </source>
</evidence>
<proteinExistence type="predicted"/>
<sequence length="414" mass="44542">MSVPSLSRPAPRRSTAVRLLVAAALAMILGTVVPPLIADVRTMVPTGQLGTFRTEPAEATALHLSGLANQEVPPQNAAEPACADPAQARLGCYRVSGQMVFDRATTTATADAFSEVKVDSHLTVRLEGLRVAEVTDHSILARASALPVTEPVSSTSVTVPALATDITSVPSYRTGLTHFFPPTSERRSYPYFDLVANDSTPIDFIDEAKVGDVDVFTYSQSLGAVDLLRAAAGSQNAEGEAPTDSGDLQSALEQAVTDYSSGMTSLQRVFTGPAERFYSAEERAALGLAAEEVVQPSPYYTVDRVLTVEPDTGVILDAEETYYIFLAGSPEEAEAMAQRPPHPERTVFHAETRWDEETRQAQLDLVTPTLRLFRALQIIAWIFTTAAFLLLVAGVVTVARIRAARRERLLAVAP</sequence>
<evidence type="ECO:0000256" key="1">
    <source>
        <dbReference type="SAM" id="Phobius"/>
    </source>
</evidence>
<feature type="transmembrane region" description="Helical" evidence="1">
    <location>
        <begin position="378"/>
        <end position="399"/>
    </location>
</feature>
<gene>
    <name evidence="2" type="ORF">J2S39_002109</name>
</gene>
<evidence type="ECO:0000313" key="3">
    <source>
        <dbReference type="Proteomes" id="UP001180840"/>
    </source>
</evidence>
<keyword evidence="1" id="KW-1133">Transmembrane helix</keyword>
<name>A0ABU2A1F5_9CORY</name>
<dbReference type="Proteomes" id="UP001180840">
    <property type="component" value="Unassembled WGS sequence"/>
</dbReference>
<accession>A0ABU2A1F5</accession>
<dbReference type="InterPro" id="IPR021424">
    <property type="entry name" value="PorA"/>
</dbReference>